<evidence type="ECO:0000256" key="7">
    <source>
        <dbReference type="ARBA" id="ARBA00023326"/>
    </source>
</evidence>
<dbReference type="GO" id="GO:0005576">
    <property type="term" value="C:extracellular region"/>
    <property type="evidence" value="ECO:0007669"/>
    <property type="project" value="UniProtKB-SubCell"/>
</dbReference>
<dbReference type="InterPro" id="IPR003140">
    <property type="entry name" value="PLipase/COase/thioEstase"/>
</dbReference>
<comment type="subcellular location">
    <subcellularLocation>
        <location evidence="1">Secreted</location>
    </subcellularLocation>
</comment>
<evidence type="ECO:0000313" key="9">
    <source>
        <dbReference type="EMBL" id="MBG6121555.1"/>
    </source>
</evidence>
<name>A0A931E0U4_9CORY</name>
<evidence type="ECO:0000313" key="10">
    <source>
        <dbReference type="Proteomes" id="UP000658613"/>
    </source>
</evidence>
<dbReference type="GO" id="GO:0030600">
    <property type="term" value="F:feruloyl esterase activity"/>
    <property type="evidence" value="ECO:0007669"/>
    <property type="project" value="InterPro"/>
</dbReference>
<dbReference type="InterPro" id="IPR029058">
    <property type="entry name" value="AB_hydrolase_fold"/>
</dbReference>
<dbReference type="Proteomes" id="UP000658613">
    <property type="component" value="Unassembled WGS sequence"/>
</dbReference>
<reference evidence="9" key="1">
    <citation type="submission" date="2020-11" db="EMBL/GenBank/DDBJ databases">
        <title>Sequencing the genomes of 1000 actinobacteria strains.</title>
        <authorList>
            <person name="Klenk H.-P."/>
        </authorList>
    </citation>
    <scope>NUCLEOTIDE SEQUENCE</scope>
    <source>
        <strain evidence="9">DSM 45632</strain>
    </source>
</reference>
<evidence type="ECO:0000259" key="8">
    <source>
        <dbReference type="Pfam" id="PF02230"/>
    </source>
</evidence>
<keyword evidence="6" id="KW-0119">Carbohydrate metabolism</keyword>
<dbReference type="RefSeq" id="WP_196824086.1">
    <property type="nucleotide sequence ID" value="NZ_JAHCBD010000001.1"/>
</dbReference>
<evidence type="ECO:0000256" key="4">
    <source>
        <dbReference type="ARBA" id="ARBA00022729"/>
    </source>
</evidence>
<protein>
    <submittedName>
        <fullName evidence="9">Polyhydroxybutyrate depolymerase</fullName>
    </submittedName>
</protein>
<dbReference type="SUPFAM" id="SSF53474">
    <property type="entry name" value="alpha/beta-Hydrolases"/>
    <property type="match status" value="1"/>
</dbReference>
<dbReference type="PANTHER" id="PTHR38050:SF2">
    <property type="entry name" value="FERULOYL ESTERASE C-RELATED"/>
    <property type="match status" value="1"/>
</dbReference>
<evidence type="ECO:0000256" key="6">
    <source>
        <dbReference type="ARBA" id="ARBA00023277"/>
    </source>
</evidence>
<dbReference type="PANTHER" id="PTHR38050">
    <property type="match status" value="1"/>
</dbReference>
<dbReference type="EMBL" id="JADOUE010000001">
    <property type="protein sequence ID" value="MBG6121555.1"/>
    <property type="molecule type" value="Genomic_DNA"/>
</dbReference>
<comment type="caution">
    <text evidence="9">The sequence shown here is derived from an EMBL/GenBank/DDBJ whole genome shotgun (WGS) entry which is preliminary data.</text>
</comment>
<proteinExistence type="predicted"/>
<dbReference type="GO" id="GO:0045493">
    <property type="term" value="P:xylan catabolic process"/>
    <property type="evidence" value="ECO:0007669"/>
    <property type="project" value="UniProtKB-KW"/>
</dbReference>
<evidence type="ECO:0000256" key="2">
    <source>
        <dbReference type="ARBA" id="ARBA00022525"/>
    </source>
</evidence>
<feature type="domain" description="Phospholipase/carboxylesterase/thioesterase" evidence="8">
    <location>
        <begin position="80"/>
        <end position="174"/>
    </location>
</feature>
<evidence type="ECO:0000256" key="1">
    <source>
        <dbReference type="ARBA" id="ARBA00004613"/>
    </source>
</evidence>
<accession>A0A931E0U4</accession>
<sequence length="240" mass="25886">MHRHCEVDGLRRRYYVQVPAHTATDAALPLPLIVAFHGSGDHGESFINLVTQLYRADAVVVAPDGYRNVWAPAGYAHTTIEQDSAFIRAMVRQACESYPVDLKRIYLVGFSNGGGIAIYSAFHIFGAGEIPPAAGLFTVGGSARRVALAGPLNYPVPYTNIHGVTDSVVPYGGGEYVPGDMVVAVDEVVDIFRQRNGNDAPVDHMQVPGLGHYWPLGGQGEACDATSVLLDFFGIDQRCR</sequence>
<gene>
    <name evidence="9" type="ORF">IW254_000524</name>
</gene>
<evidence type="ECO:0000256" key="5">
    <source>
        <dbReference type="ARBA" id="ARBA00022801"/>
    </source>
</evidence>
<keyword evidence="4" id="KW-0732">Signal</keyword>
<dbReference type="AlphaFoldDB" id="A0A931E0U4"/>
<keyword evidence="3" id="KW-0858">Xylan degradation</keyword>
<dbReference type="InterPro" id="IPR043595">
    <property type="entry name" value="FaeB/C/D"/>
</dbReference>
<keyword evidence="5" id="KW-0378">Hydrolase</keyword>
<dbReference type="Gene3D" id="3.40.50.1820">
    <property type="entry name" value="alpha/beta hydrolase"/>
    <property type="match status" value="1"/>
</dbReference>
<keyword evidence="7" id="KW-0624">Polysaccharide degradation</keyword>
<keyword evidence="10" id="KW-1185">Reference proteome</keyword>
<organism evidence="9 10">
    <name type="scientific">Corynebacterium aquatimens</name>
    <dbReference type="NCBI Taxonomy" id="1190508"/>
    <lineage>
        <taxon>Bacteria</taxon>
        <taxon>Bacillati</taxon>
        <taxon>Actinomycetota</taxon>
        <taxon>Actinomycetes</taxon>
        <taxon>Mycobacteriales</taxon>
        <taxon>Corynebacteriaceae</taxon>
        <taxon>Corynebacterium</taxon>
    </lineage>
</organism>
<keyword evidence="2" id="KW-0964">Secreted</keyword>
<evidence type="ECO:0000256" key="3">
    <source>
        <dbReference type="ARBA" id="ARBA00022651"/>
    </source>
</evidence>
<dbReference type="Pfam" id="PF02230">
    <property type="entry name" value="Abhydrolase_2"/>
    <property type="match status" value="1"/>
</dbReference>